<keyword evidence="5" id="KW-0560">Oxidoreductase</keyword>
<dbReference type="Proteomes" id="UP001596044">
    <property type="component" value="Unassembled WGS sequence"/>
</dbReference>
<organism evidence="10 11">
    <name type="scientific">Paenibacillus aestuarii</name>
    <dbReference type="NCBI Taxonomy" id="516965"/>
    <lineage>
        <taxon>Bacteria</taxon>
        <taxon>Bacillati</taxon>
        <taxon>Bacillota</taxon>
        <taxon>Bacilli</taxon>
        <taxon>Bacillales</taxon>
        <taxon>Paenibacillaceae</taxon>
        <taxon>Paenibacillus</taxon>
    </lineage>
</organism>
<dbReference type="CDD" id="cd08175">
    <property type="entry name" value="G1PDH"/>
    <property type="match status" value="1"/>
</dbReference>
<reference evidence="11" key="1">
    <citation type="journal article" date="2019" name="Int. J. Syst. Evol. Microbiol.">
        <title>The Global Catalogue of Microorganisms (GCM) 10K type strain sequencing project: providing services to taxonomists for standard genome sequencing and annotation.</title>
        <authorList>
            <consortium name="The Broad Institute Genomics Platform"/>
            <consortium name="The Broad Institute Genome Sequencing Center for Infectious Disease"/>
            <person name="Wu L."/>
            <person name="Ma J."/>
        </authorList>
    </citation>
    <scope>NUCLEOTIDE SEQUENCE [LARGE SCALE GENOMIC DNA]</scope>
    <source>
        <strain evidence="11">KACC 11904</strain>
    </source>
</reference>
<dbReference type="EMBL" id="JBHSMJ010000020">
    <property type="protein sequence ID" value="MFC5449474.1"/>
    <property type="molecule type" value="Genomic_DNA"/>
</dbReference>
<proteinExistence type="predicted"/>
<keyword evidence="1" id="KW-0963">Cytoplasm</keyword>
<evidence type="ECO:0000256" key="8">
    <source>
        <dbReference type="ARBA" id="ARBA00023209"/>
    </source>
</evidence>
<evidence type="ECO:0000313" key="11">
    <source>
        <dbReference type="Proteomes" id="UP001596044"/>
    </source>
</evidence>
<evidence type="ECO:0000313" key="10">
    <source>
        <dbReference type="EMBL" id="MFC5449474.1"/>
    </source>
</evidence>
<keyword evidence="6" id="KW-0520">NAD</keyword>
<dbReference type="SUPFAM" id="SSF56796">
    <property type="entry name" value="Dehydroquinate synthase-like"/>
    <property type="match status" value="1"/>
</dbReference>
<keyword evidence="11" id="KW-1185">Reference proteome</keyword>
<keyword evidence="3" id="KW-0479">Metal-binding</keyword>
<evidence type="ECO:0000256" key="3">
    <source>
        <dbReference type="ARBA" id="ARBA00022723"/>
    </source>
</evidence>
<evidence type="ECO:0000256" key="6">
    <source>
        <dbReference type="ARBA" id="ARBA00023027"/>
    </source>
</evidence>
<evidence type="ECO:0000256" key="7">
    <source>
        <dbReference type="ARBA" id="ARBA00023098"/>
    </source>
</evidence>
<evidence type="ECO:0000256" key="5">
    <source>
        <dbReference type="ARBA" id="ARBA00023002"/>
    </source>
</evidence>
<comment type="caution">
    <text evidence="10">The sequence shown here is derived from an EMBL/GenBank/DDBJ whole genome shotgun (WGS) entry which is preliminary data.</text>
</comment>
<dbReference type="Gene3D" id="3.40.50.1970">
    <property type="match status" value="1"/>
</dbReference>
<name>A0ABW0K827_9BACL</name>
<keyword evidence="8" id="KW-0594">Phospholipid biosynthesis</keyword>
<sequence>MNVSDDAEKTAEHPSSLDDWLGRSFDCACGHRHEVPIKRIVIERGALGAVAGYAQEAGYRHVTLVADKNTLQAAGNQLRELLEAAQVQVSVSVIRENTQGEVAADEEAIVQVLLDTPLASQALVAVGAGTIHDIVRFVAHRTRRPFLSVPTAPSVDGFASVGAPLIVRGFKMTIPACAPEAIFADLALLAQAPQAMVAAGFGDMLGKHTSLADWSLGRVLLDEHYCELSARLTLEAVELCTGHLGEIAQRTELGMRKLMEGLLLSGLSMLLVGHSRPASGAEHHLSHYWEMVLLRQRRRALLHGAKVGVATVLMAQRYQALRELSAGEAAARLAQREVPGREADAARIRHAYGDLAELVIAENFPGDNGTDARSLKARIVERWGDVQQIARAVPAPEQLSAWLEAVQGPLTPEQLGVEPELLAASLTDALFVRNRFTILRLQRLL</sequence>
<protein>
    <submittedName>
        <fullName evidence="10">Sn-glycerol-1-phosphate dehydrogenase</fullName>
    </submittedName>
</protein>
<keyword evidence="2" id="KW-0444">Lipid biosynthesis</keyword>
<evidence type="ECO:0000256" key="9">
    <source>
        <dbReference type="ARBA" id="ARBA00023264"/>
    </source>
</evidence>
<evidence type="ECO:0000256" key="4">
    <source>
        <dbReference type="ARBA" id="ARBA00022857"/>
    </source>
</evidence>
<dbReference type="RefSeq" id="WP_270877936.1">
    <property type="nucleotide sequence ID" value="NZ_JAQFVF010000014.1"/>
</dbReference>
<evidence type="ECO:0000256" key="2">
    <source>
        <dbReference type="ARBA" id="ARBA00022516"/>
    </source>
</evidence>
<dbReference type="InterPro" id="IPR016205">
    <property type="entry name" value="Glycerol_DH"/>
</dbReference>
<keyword evidence="4" id="KW-0521">NADP</keyword>
<dbReference type="PANTHER" id="PTHR43616">
    <property type="entry name" value="GLYCEROL DEHYDROGENASE"/>
    <property type="match status" value="1"/>
</dbReference>
<dbReference type="Pfam" id="PF13685">
    <property type="entry name" value="Fe-ADH_2"/>
    <property type="match status" value="1"/>
</dbReference>
<dbReference type="InterPro" id="IPR032837">
    <property type="entry name" value="G1PDH"/>
</dbReference>
<keyword evidence="9" id="KW-1208">Phospholipid metabolism</keyword>
<gene>
    <name evidence="10" type="ORF">ACFPOG_14490</name>
</gene>
<accession>A0ABW0K827</accession>
<dbReference type="Gene3D" id="1.20.1090.10">
    <property type="entry name" value="Dehydroquinate synthase-like - alpha domain"/>
    <property type="match status" value="1"/>
</dbReference>
<keyword evidence="7" id="KW-0443">Lipid metabolism</keyword>
<dbReference type="PANTHER" id="PTHR43616:SF5">
    <property type="entry name" value="GLYCEROL DEHYDROGENASE 1"/>
    <property type="match status" value="1"/>
</dbReference>
<evidence type="ECO:0000256" key="1">
    <source>
        <dbReference type="ARBA" id="ARBA00022490"/>
    </source>
</evidence>